<feature type="active site" evidence="4">
    <location>
        <position position="83"/>
    </location>
</feature>
<keyword evidence="12" id="KW-1185">Reference proteome</keyword>
<dbReference type="InterPro" id="IPR021109">
    <property type="entry name" value="Peptidase_aspartic_dom_sf"/>
</dbReference>
<evidence type="ECO:0000259" key="10">
    <source>
        <dbReference type="PROSITE" id="PS51767"/>
    </source>
</evidence>
<dbReference type="GO" id="GO:0006508">
    <property type="term" value="P:proteolysis"/>
    <property type="evidence" value="ECO:0007669"/>
    <property type="project" value="UniProtKB-KW"/>
</dbReference>
<dbReference type="FunFam" id="2.40.70.10:FF:000008">
    <property type="entry name" value="Cathepsin D"/>
    <property type="match status" value="1"/>
</dbReference>
<keyword evidence="8" id="KW-0812">Transmembrane</keyword>
<dbReference type="EMBL" id="CAKKNE010000001">
    <property type="protein sequence ID" value="CAH0366246.1"/>
    <property type="molecule type" value="Genomic_DNA"/>
</dbReference>
<evidence type="ECO:0000256" key="8">
    <source>
        <dbReference type="SAM" id="Phobius"/>
    </source>
</evidence>
<evidence type="ECO:0000256" key="1">
    <source>
        <dbReference type="ARBA" id="ARBA00007447"/>
    </source>
</evidence>
<sequence>MPRGRRRRTRAPALALCATALTRSALALAPIGAPAAAFTTELHRRQLSTKEDHTISLTDYFNNQYVGSLEIGTPPQKLTVVFDTGSSDLWLPAKKCGAKCGKHDTFDGSKSSTYEQVMNPHGTPAAFEVDYGSGRVTGAQARDTVTVGGLKIEKVKFGEVDYEDEEIREFMMDGIAGMAFPGLAMVTQPTLLELLHEQHPEVPYLFSVYLSTNPDDKKSHLAFGSYDLSLVGKNASWHYTPLVRRGDEDTTLRYWLTKLKGVELEVGDAWCAKGCYSIVDSGTSGLGLPDDVYDDFVAAVTRGLNCKDVTCYYASEDDFPDLSFSLEPDNVFPLRARDYVSCSRWGECVVKVQKASGSPYWILGDVFTEAYYTLYDVENLRVGFACEGECEGGGWHGKGGYVDVDDPSVWAQLLVAFAALSVVGILAHSCYRYAKIRRRTKRFYAAQAAAAPPMPPAPASPKPNVGEGDIESVAL</sequence>
<dbReference type="OrthoDB" id="771136at2759"/>
<evidence type="ECO:0000313" key="12">
    <source>
        <dbReference type="Proteomes" id="UP000789595"/>
    </source>
</evidence>
<feature type="domain" description="Peptidase A1" evidence="10">
    <location>
        <begin position="65"/>
        <end position="385"/>
    </location>
</feature>
<evidence type="ECO:0000256" key="3">
    <source>
        <dbReference type="ARBA" id="ARBA00022750"/>
    </source>
</evidence>
<dbReference type="PRINTS" id="PR00792">
    <property type="entry name" value="PEPSIN"/>
</dbReference>
<name>A0A8J2SA01_9STRA</name>
<dbReference type="PROSITE" id="PS00141">
    <property type="entry name" value="ASP_PROTEASE"/>
    <property type="match status" value="1"/>
</dbReference>
<protein>
    <recommendedName>
        <fullName evidence="10">Peptidase A1 domain-containing protein</fullName>
    </recommendedName>
</protein>
<dbReference type="PANTHER" id="PTHR47966">
    <property type="entry name" value="BETA-SITE APP-CLEAVING ENZYME, ISOFORM A-RELATED"/>
    <property type="match status" value="1"/>
</dbReference>
<feature type="signal peptide" evidence="9">
    <location>
        <begin position="1"/>
        <end position="27"/>
    </location>
</feature>
<gene>
    <name evidence="11" type="ORF">PECAL_1P27260</name>
</gene>
<evidence type="ECO:0000256" key="7">
    <source>
        <dbReference type="SAM" id="MobiDB-lite"/>
    </source>
</evidence>
<keyword evidence="5" id="KW-1015">Disulfide bond</keyword>
<dbReference type="CDD" id="cd05471">
    <property type="entry name" value="pepsin_like"/>
    <property type="match status" value="1"/>
</dbReference>
<comment type="caution">
    <text evidence="11">The sequence shown here is derived from an EMBL/GenBank/DDBJ whole genome shotgun (WGS) entry which is preliminary data.</text>
</comment>
<keyword evidence="3 6" id="KW-0064">Aspartyl protease</keyword>
<feature type="active site" evidence="4">
    <location>
        <position position="280"/>
    </location>
</feature>
<dbReference type="PANTHER" id="PTHR47966:SF51">
    <property type="entry name" value="BETA-SITE APP-CLEAVING ENZYME, ISOFORM A-RELATED"/>
    <property type="match status" value="1"/>
</dbReference>
<keyword evidence="8" id="KW-0472">Membrane</keyword>
<feature type="transmembrane region" description="Helical" evidence="8">
    <location>
        <begin position="409"/>
        <end position="431"/>
    </location>
</feature>
<dbReference type="GO" id="GO:0004190">
    <property type="term" value="F:aspartic-type endopeptidase activity"/>
    <property type="evidence" value="ECO:0007669"/>
    <property type="project" value="UniProtKB-KW"/>
</dbReference>
<dbReference type="InterPro" id="IPR034164">
    <property type="entry name" value="Pepsin-like_dom"/>
</dbReference>
<feature type="region of interest" description="Disordered" evidence="7">
    <location>
        <begin position="451"/>
        <end position="475"/>
    </location>
</feature>
<evidence type="ECO:0000256" key="4">
    <source>
        <dbReference type="PIRSR" id="PIRSR601461-1"/>
    </source>
</evidence>
<comment type="similarity">
    <text evidence="1 6">Belongs to the peptidase A1 family.</text>
</comment>
<evidence type="ECO:0000256" key="2">
    <source>
        <dbReference type="ARBA" id="ARBA00022670"/>
    </source>
</evidence>
<dbReference type="PROSITE" id="PS51767">
    <property type="entry name" value="PEPTIDASE_A1"/>
    <property type="match status" value="1"/>
</dbReference>
<dbReference type="Gene3D" id="2.40.70.10">
    <property type="entry name" value="Acid Proteases"/>
    <property type="match status" value="2"/>
</dbReference>
<evidence type="ECO:0000256" key="9">
    <source>
        <dbReference type="SAM" id="SignalP"/>
    </source>
</evidence>
<keyword evidence="6" id="KW-0378">Hydrolase</keyword>
<dbReference type="InterPro" id="IPR033121">
    <property type="entry name" value="PEPTIDASE_A1"/>
</dbReference>
<dbReference type="InterPro" id="IPR001461">
    <property type="entry name" value="Aspartic_peptidase_A1"/>
</dbReference>
<feature type="compositionally biased region" description="Pro residues" evidence="7">
    <location>
        <begin position="452"/>
        <end position="461"/>
    </location>
</feature>
<proteinExistence type="inferred from homology"/>
<feature type="chain" id="PRO_5035231566" description="Peptidase A1 domain-containing protein" evidence="9">
    <location>
        <begin position="28"/>
        <end position="475"/>
    </location>
</feature>
<evidence type="ECO:0000256" key="6">
    <source>
        <dbReference type="RuleBase" id="RU000454"/>
    </source>
</evidence>
<organism evidence="11 12">
    <name type="scientific">Pelagomonas calceolata</name>
    <dbReference type="NCBI Taxonomy" id="35677"/>
    <lineage>
        <taxon>Eukaryota</taxon>
        <taxon>Sar</taxon>
        <taxon>Stramenopiles</taxon>
        <taxon>Ochrophyta</taxon>
        <taxon>Pelagophyceae</taxon>
        <taxon>Pelagomonadales</taxon>
        <taxon>Pelagomonadaceae</taxon>
        <taxon>Pelagomonas</taxon>
    </lineage>
</organism>
<dbReference type="Pfam" id="PF00026">
    <property type="entry name" value="Asp"/>
    <property type="match status" value="1"/>
</dbReference>
<feature type="disulfide bond" evidence="5">
    <location>
        <begin position="271"/>
        <end position="275"/>
    </location>
</feature>
<evidence type="ECO:0000256" key="5">
    <source>
        <dbReference type="PIRSR" id="PIRSR601461-2"/>
    </source>
</evidence>
<dbReference type="Proteomes" id="UP000789595">
    <property type="component" value="Unassembled WGS sequence"/>
</dbReference>
<keyword evidence="2 6" id="KW-0645">Protease</keyword>
<keyword evidence="9" id="KW-0732">Signal</keyword>
<dbReference type="InterPro" id="IPR001969">
    <property type="entry name" value="Aspartic_peptidase_AS"/>
</dbReference>
<dbReference type="AlphaFoldDB" id="A0A8J2SA01"/>
<feature type="disulfide bond" evidence="5">
    <location>
        <begin position="96"/>
        <end position="100"/>
    </location>
</feature>
<accession>A0A8J2SA01</accession>
<reference evidence="11" key="1">
    <citation type="submission" date="2021-11" db="EMBL/GenBank/DDBJ databases">
        <authorList>
            <consortium name="Genoscope - CEA"/>
            <person name="William W."/>
        </authorList>
    </citation>
    <scope>NUCLEOTIDE SEQUENCE</scope>
</reference>
<dbReference type="SUPFAM" id="SSF50630">
    <property type="entry name" value="Acid proteases"/>
    <property type="match status" value="1"/>
</dbReference>
<evidence type="ECO:0000313" key="11">
    <source>
        <dbReference type="EMBL" id="CAH0366246.1"/>
    </source>
</evidence>
<keyword evidence="8" id="KW-1133">Transmembrane helix</keyword>